<accession>A0A5C5VM76</accession>
<protein>
    <submittedName>
        <fullName evidence="1">Uncharacterized protein</fullName>
    </submittedName>
</protein>
<proteinExistence type="predicted"/>
<organism evidence="1 2">
    <name type="scientific">Blastopirellula retiformator</name>
    <dbReference type="NCBI Taxonomy" id="2527970"/>
    <lineage>
        <taxon>Bacteria</taxon>
        <taxon>Pseudomonadati</taxon>
        <taxon>Planctomycetota</taxon>
        <taxon>Planctomycetia</taxon>
        <taxon>Pirellulales</taxon>
        <taxon>Pirellulaceae</taxon>
        <taxon>Blastopirellula</taxon>
    </lineage>
</organism>
<reference evidence="1 2" key="1">
    <citation type="submission" date="2019-02" db="EMBL/GenBank/DDBJ databases">
        <title>Deep-cultivation of Planctomycetes and their phenomic and genomic characterization uncovers novel biology.</title>
        <authorList>
            <person name="Wiegand S."/>
            <person name="Jogler M."/>
            <person name="Boedeker C."/>
            <person name="Pinto D."/>
            <person name="Vollmers J."/>
            <person name="Rivas-Marin E."/>
            <person name="Kohn T."/>
            <person name="Peeters S.H."/>
            <person name="Heuer A."/>
            <person name="Rast P."/>
            <person name="Oberbeckmann S."/>
            <person name="Bunk B."/>
            <person name="Jeske O."/>
            <person name="Meyerdierks A."/>
            <person name="Storesund J.E."/>
            <person name="Kallscheuer N."/>
            <person name="Luecker S."/>
            <person name="Lage O.M."/>
            <person name="Pohl T."/>
            <person name="Merkel B.J."/>
            <person name="Hornburger P."/>
            <person name="Mueller R.-W."/>
            <person name="Bruemmer F."/>
            <person name="Labrenz M."/>
            <person name="Spormann A.M."/>
            <person name="Op Den Camp H."/>
            <person name="Overmann J."/>
            <person name="Amann R."/>
            <person name="Jetten M.S.M."/>
            <person name="Mascher T."/>
            <person name="Medema M.H."/>
            <person name="Devos D.P."/>
            <person name="Kaster A.-K."/>
            <person name="Ovreas L."/>
            <person name="Rohde M."/>
            <person name="Galperin M.Y."/>
            <person name="Jogler C."/>
        </authorList>
    </citation>
    <scope>NUCLEOTIDE SEQUENCE [LARGE SCALE GENOMIC DNA]</scope>
    <source>
        <strain evidence="1 2">Enr8</strain>
    </source>
</reference>
<comment type="caution">
    <text evidence="1">The sequence shown here is derived from an EMBL/GenBank/DDBJ whole genome shotgun (WGS) entry which is preliminary data.</text>
</comment>
<dbReference type="EMBL" id="SJPF01000001">
    <property type="protein sequence ID" value="TWT39090.1"/>
    <property type="molecule type" value="Genomic_DNA"/>
</dbReference>
<name>A0A5C5VM76_9BACT</name>
<evidence type="ECO:0000313" key="1">
    <source>
        <dbReference type="EMBL" id="TWT39090.1"/>
    </source>
</evidence>
<dbReference type="RefSeq" id="WP_146429289.1">
    <property type="nucleotide sequence ID" value="NZ_SJPF01000001.1"/>
</dbReference>
<dbReference type="Proteomes" id="UP000318878">
    <property type="component" value="Unassembled WGS sequence"/>
</dbReference>
<evidence type="ECO:0000313" key="2">
    <source>
        <dbReference type="Proteomes" id="UP000318878"/>
    </source>
</evidence>
<sequence length="222" mass="24804">MGLALEVGILADLKTADEEGFAHFKVQFDLLNQLLAQNQLPPHVEPEEMPVFSGAMFGYSGLHYLRRVAAHLIVNGAVPEPCVDRRPTDDPVMMACYDEIATMQDARSPEWKRFDHLLCHSDAEGYYVPLEFDEVLFDFEDLGLYGVQAGSSVKLLQECLTLAKALEMPTDLDGEDEVFFDAAESQGEGEGWRRYGMECYSCIHLIQAARHSIEHGAAIVFT</sequence>
<gene>
    <name evidence="1" type="ORF">Enr8_07850</name>
</gene>
<dbReference type="AlphaFoldDB" id="A0A5C5VM76"/>
<dbReference type="OrthoDB" id="583504at2"/>
<keyword evidence="2" id="KW-1185">Reference proteome</keyword>